<comment type="similarity">
    <text evidence="2">Belongs to the tyrosinase family.</text>
</comment>
<evidence type="ECO:0000313" key="14">
    <source>
        <dbReference type="Proteomes" id="UP000700596"/>
    </source>
</evidence>
<evidence type="ECO:0000256" key="2">
    <source>
        <dbReference type="ARBA" id="ARBA00009928"/>
    </source>
</evidence>
<reference evidence="13" key="1">
    <citation type="journal article" date="2021" name="Nat. Commun.">
        <title>Genetic determinants of endophytism in the Arabidopsis root mycobiome.</title>
        <authorList>
            <person name="Mesny F."/>
            <person name="Miyauchi S."/>
            <person name="Thiergart T."/>
            <person name="Pickel B."/>
            <person name="Atanasova L."/>
            <person name="Karlsson M."/>
            <person name="Huettel B."/>
            <person name="Barry K.W."/>
            <person name="Haridas S."/>
            <person name="Chen C."/>
            <person name="Bauer D."/>
            <person name="Andreopoulos W."/>
            <person name="Pangilinan J."/>
            <person name="LaButti K."/>
            <person name="Riley R."/>
            <person name="Lipzen A."/>
            <person name="Clum A."/>
            <person name="Drula E."/>
            <person name="Henrissat B."/>
            <person name="Kohler A."/>
            <person name="Grigoriev I.V."/>
            <person name="Martin F.M."/>
            <person name="Hacquard S."/>
        </authorList>
    </citation>
    <scope>NUCLEOTIDE SEQUENCE</scope>
    <source>
        <strain evidence="13">MPI-CAGE-CH-0243</strain>
    </source>
</reference>
<keyword evidence="14" id="KW-1185">Reference proteome</keyword>
<dbReference type="Pfam" id="PF00264">
    <property type="entry name" value="Tyrosinase"/>
    <property type="match status" value="1"/>
</dbReference>
<gene>
    <name evidence="13" type="ORF">B0J11DRAFT_601627</name>
</gene>
<evidence type="ECO:0000256" key="9">
    <source>
        <dbReference type="ARBA" id="ARBA00048233"/>
    </source>
</evidence>
<comment type="cofactor">
    <cofactor evidence="1">
        <name>Cu(2+)</name>
        <dbReference type="ChEBI" id="CHEBI:29036"/>
    </cofactor>
</comment>
<evidence type="ECO:0000256" key="8">
    <source>
        <dbReference type="ARBA" id="ARBA00023101"/>
    </source>
</evidence>
<dbReference type="Pfam" id="PF18132">
    <property type="entry name" value="Tyrosinase_C"/>
    <property type="match status" value="1"/>
</dbReference>
<sequence>MVFVHSFTTLATAVVSLLSLSTATPVDRVSIEARQNDYFVIEGVKDGGVQPRLNIRDLERKPENKEIWTLFLLGLQRLQAQNQKDKTSFYQVAGIHGQPWIPWDNVPSWTPDPGYGYCPHSGNLFSTWHRVYMLTYEQLIHSHALTVVNEIKDANTKTRFRTAASKLRLPYWDWAQKTPAGEHSIPTSLMSDTLSITYPNGTAGTIVNPLRKYTFHPLVSSDFPGAGFPYDRWTSTLRWPDDPQSPTAKDNIPAMHERFDGNVQMKRAGLYKIFKSYQVFNNFSNAALFDFRDPKMIGNLETVHGTTHSDFANGHMEFPVVTAFDPIFWLHHANVDRQLAIWQAIYPTTWVERALNQNQGTYTLDAMNVPTDGNSPLTPFHRNKAGDFWTSNLVRDIKTLGYTYPELLNNPSNDTIKANIKNLYDDGTVKTVIKRQENGTHTSRDYNVRIISPAGYSTFVYLGETTSENFVGVYSTLFDLGMAKTDRLFSNTVGLSSKIIEAAEKGALKGTDEASVVEFLKKELKFKITDKDGVTVAPGEAPNVEISVISQLETIPESESEFPQIISVEEYHAIGGF</sequence>
<evidence type="ECO:0000256" key="11">
    <source>
        <dbReference type="SAM" id="SignalP"/>
    </source>
</evidence>
<keyword evidence="7" id="KW-0503">Monooxygenase</keyword>
<evidence type="ECO:0000256" key="4">
    <source>
        <dbReference type="ARBA" id="ARBA00022723"/>
    </source>
</evidence>
<dbReference type="Gene3D" id="1.10.1280.10">
    <property type="entry name" value="Di-copper center containing domain from catechol oxidase"/>
    <property type="match status" value="1"/>
</dbReference>
<dbReference type="EC" id="1.14.18.1" evidence="3"/>
<evidence type="ECO:0000256" key="3">
    <source>
        <dbReference type="ARBA" id="ARBA00011906"/>
    </source>
</evidence>
<dbReference type="InterPro" id="IPR050316">
    <property type="entry name" value="Tyrosinase/Hemocyanin"/>
</dbReference>
<protein>
    <recommendedName>
        <fullName evidence="3">tyrosinase</fullName>
        <ecNumber evidence="3">1.14.18.1</ecNumber>
    </recommendedName>
</protein>
<dbReference type="InterPro" id="IPR002227">
    <property type="entry name" value="Tyrosinase_Cu-bd"/>
</dbReference>
<comment type="caution">
    <text evidence="13">The sequence shown here is derived from an EMBL/GenBank/DDBJ whole genome shotgun (WGS) entry which is preliminary data.</text>
</comment>
<evidence type="ECO:0000256" key="5">
    <source>
        <dbReference type="ARBA" id="ARBA00023002"/>
    </source>
</evidence>
<comment type="catalytic activity">
    <reaction evidence="10">
        <text>L-tyrosine + O2 = L-dopaquinone + H2O</text>
        <dbReference type="Rhea" id="RHEA:18117"/>
        <dbReference type="ChEBI" id="CHEBI:15377"/>
        <dbReference type="ChEBI" id="CHEBI:15379"/>
        <dbReference type="ChEBI" id="CHEBI:57924"/>
        <dbReference type="ChEBI" id="CHEBI:58315"/>
        <dbReference type="EC" id="1.14.18.1"/>
    </reaction>
</comment>
<dbReference type="GO" id="GO:0042438">
    <property type="term" value="P:melanin biosynthetic process"/>
    <property type="evidence" value="ECO:0007669"/>
    <property type="project" value="UniProtKB-KW"/>
</dbReference>
<dbReference type="OrthoDB" id="6132182at2759"/>
<evidence type="ECO:0000256" key="1">
    <source>
        <dbReference type="ARBA" id="ARBA00001973"/>
    </source>
</evidence>
<dbReference type="Proteomes" id="UP000700596">
    <property type="component" value="Unassembled WGS sequence"/>
</dbReference>
<dbReference type="EMBL" id="JAGMWT010000032">
    <property type="protein sequence ID" value="KAH7109433.1"/>
    <property type="molecule type" value="Genomic_DNA"/>
</dbReference>
<evidence type="ECO:0000256" key="6">
    <source>
        <dbReference type="ARBA" id="ARBA00023008"/>
    </source>
</evidence>
<accession>A0A9P9CYR3</accession>
<dbReference type="GO" id="GO:0004503">
    <property type="term" value="F:tyrosinase activity"/>
    <property type="evidence" value="ECO:0007669"/>
    <property type="project" value="UniProtKB-EC"/>
</dbReference>
<feature type="domain" description="Tyrosinase copper-binding" evidence="12">
    <location>
        <begin position="325"/>
        <end position="336"/>
    </location>
</feature>
<dbReference type="InterPro" id="IPR041640">
    <property type="entry name" value="Tyrosinase_C"/>
</dbReference>
<dbReference type="GO" id="GO:0046872">
    <property type="term" value="F:metal ion binding"/>
    <property type="evidence" value="ECO:0007669"/>
    <property type="project" value="UniProtKB-KW"/>
</dbReference>
<feature type="chain" id="PRO_5040184365" description="tyrosinase" evidence="11">
    <location>
        <begin position="24"/>
        <end position="577"/>
    </location>
</feature>
<name>A0A9P9CYR3_9PLEO</name>
<dbReference type="InterPro" id="IPR008922">
    <property type="entry name" value="Di-copper_centre_dom_sf"/>
</dbReference>
<keyword evidence="11" id="KW-0732">Signal</keyword>
<evidence type="ECO:0000259" key="12">
    <source>
        <dbReference type="PROSITE" id="PS00498"/>
    </source>
</evidence>
<comment type="catalytic activity">
    <reaction evidence="9">
        <text>2 L-dopa + O2 = 2 L-dopaquinone + 2 H2O</text>
        <dbReference type="Rhea" id="RHEA:34287"/>
        <dbReference type="ChEBI" id="CHEBI:15377"/>
        <dbReference type="ChEBI" id="CHEBI:15379"/>
        <dbReference type="ChEBI" id="CHEBI:57504"/>
        <dbReference type="ChEBI" id="CHEBI:57924"/>
        <dbReference type="EC" id="1.14.18.1"/>
    </reaction>
</comment>
<dbReference type="PANTHER" id="PTHR11474:SF76">
    <property type="entry name" value="SHKT DOMAIN-CONTAINING PROTEIN"/>
    <property type="match status" value="1"/>
</dbReference>
<evidence type="ECO:0000256" key="7">
    <source>
        <dbReference type="ARBA" id="ARBA00023033"/>
    </source>
</evidence>
<evidence type="ECO:0000256" key="10">
    <source>
        <dbReference type="ARBA" id="ARBA00048881"/>
    </source>
</evidence>
<keyword evidence="4" id="KW-0479">Metal-binding</keyword>
<dbReference type="PROSITE" id="PS00498">
    <property type="entry name" value="TYROSINASE_2"/>
    <property type="match status" value="1"/>
</dbReference>
<feature type="signal peptide" evidence="11">
    <location>
        <begin position="1"/>
        <end position="23"/>
    </location>
</feature>
<evidence type="ECO:0000313" key="13">
    <source>
        <dbReference type="EMBL" id="KAH7109433.1"/>
    </source>
</evidence>
<keyword evidence="5" id="KW-0560">Oxidoreductase</keyword>
<keyword evidence="6" id="KW-0186">Copper</keyword>
<dbReference type="SUPFAM" id="SSF48056">
    <property type="entry name" value="Di-copper centre-containing domain"/>
    <property type="match status" value="1"/>
</dbReference>
<proteinExistence type="inferred from homology"/>
<dbReference type="PRINTS" id="PR00092">
    <property type="entry name" value="TYROSINASE"/>
</dbReference>
<dbReference type="AlphaFoldDB" id="A0A9P9CYR3"/>
<dbReference type="PANTHER" id="PTHR11474">
    <property type="entry name" value="TYROSINASE FAMILY MEMBER"/>
    <property type="match status" value="1"/>
</dbReference>
<keyword evidence="8" id="KW-0470">Melanin biosynthesis</keyword>
<organism evidence="13 14">
    <name type="scientific">Dendryphion nanum</name>
    <dbReference type="NCBI Taxonomy" id="256645"/>
    <lineage>
        <taxon>Eukaryota</taxon>
        <taxon>Fungi</taxon>
        <taxon>Dikarya</taxon>
        <taxon>Ascomycota</taxon>
        <taxon>Pezizomycotina</taxon>
        <taxon>Dothideomycetes</taxon>
        <taxon>Pleosporomycetidae</taxon>
        <taxon>Pleosporales</taxon>
        <taxon>Torulaceae</taxon>
        <taxon>Dendryphion</taxon>
    </lineage>
</organism>